<evidence type="ECO:0000313" key="2">
    <source>
        <dbReference type="EMBL" id="EMY24483.1"/>
    </source>
</evidence>
<dbReference type="BioCyc" id="LINT1085541:G11IQ-3033-MONOMER"/>
<evidence type="ECO:0000256" key="1">
    <source>
        <dbReference type="SAM" id="MobiDB-lite"/>
    </source>
</evidence>
<dbReference type="Proteomes" id="UP000012220">
    <property type="component" value="Unassembled WGS sequence"/>
</dbReference>
<name>N1UDY6_LEPIR</name>
<protein>
    <submittedName>
        <fullName evidence="2">Uncharacterized protein</fullName>
    </submittedName>
</protein>
<dbReference type="AlphaFoldDB" id="N1UDY6"/>
<gene>
    <name evidence="2" type="ORF">LEP1GSC115_4868</name>
</gene>
<comment type="caution">
    <text evidence="2">The sequence shown here is derived from an EMBL/GenBank/DDBJ whole genome shotgun (WGS) entry which is preliminary data.</text>
</comment>
<evidence type="ECO:0000313" key="3">
    <source>
        <dbReference type="Proteomes" id="UP000012220"/>
    </source>
</evidence>
<dbReference type="EMBL" id="AHNY02000191">
    <property type="protein sequence ID" value="EMY24483.1"/>
    <property type="molecule type" value="Genomic_DNA"/>
</dbReference>
<feature type="region of interest" description="Disordered" evidence="1">
    <location>
        <begin position="49"/>
        <end position="68"/>
    </location>
</feature>
<reference evidence="2 3" key="1">
    <citation type="submission" date="2013-02" db="EMBL/GenBank/DDBJ databases">
        <authorList>
            <person name="Harkins D.M."/>
            <person name="Durkin A.S."/>
            <person name="Brinkac L.M."/>
            <person name="Haft D.H."/>
            <person name="Selengut J.D."/>
            <person name="Sanka R."/>
            <person name="DePew J."/>
            <person name="Purushe J."/>
            <person name="Picardeau M."/>
            <person name="Werts C."/>
            <person name="Goarant C."/>
            <person name="Vinetz J.M."/>
            <person name="Sutton G.G."/>
            <person name="Nierman W.C."/>
            <person name="Fouts D.E."/>
        </authorList>
    </citation>
    <scope>NUCLEOTIDE SEQUENCE [LARGE SCALE GENOMIC DNA]</scope>
    <source>
        <strain evidence="2 3">200703203</strain>
    </source>
</reference>
<proteinExistence type="predicted"/>
<organism evidence="2 3">
    <name type="scientific">Leptospira interrogans serovar Australis str. 200703203</name>
    <dbReference type="NCBI Taxonomy" id="1085541"/>
    <lineage>
        <taxon>Bacteria</taxon>
        <taxon>Pseudomonadati</taxon>
        <taxon>Spirochaetota</taxon>
        <taxon>Spirochaetia</taxon>
        <taxon>Leptospirales</taxon>
        <taxon>Leptospiraceae</taxon>
        <taxon>Leptospira</taxon>
    </lineage>
</organism>
<sequence length="68" mass="7460">MGVPQLVEKSDFLASLRTLLGPVRTPKMPTSHPLRASLAPPLHVVCTPDKNTNGGHIFKRNGDSWQNE</sequence>
<accession>N1UDY6</accession>